<dbReference type="EMBL" id="JNOM01000067">
    <property type="protein sequence ID" value="KNG87888.1"/>
    <property type="molecule type" value="Genomic_DNA"/>
</dbReference>
<evidence type="ECO:0000256" key="8">
    <source>
        <dbReference type="ARBA" id="ARBA00023242"/>
    </source>
</evidence>
<evidence type="ECO:0000256" key="1">
    <source>
        <dbReference type="ARBA" id="ARBA00004123"/>
    </source>
</evidence>
<keyword evidence="6" id="KW-0808">Transferase</keyword>
<dbReference type="Proteomes" id="UP000037505">
    <property type="component" value="Unassembled WGS sequence"/>
</dbReference>
<keyword evidence="7" id="KW-0949">S-adenosyl-L-methionine</keyword>
<keyword evidence="4" id="KW-0963">Cytoplasm</keyword>
<name>A0A0L1J8Z7_ASPN3</name>
<evidence type="ECO:0000256" key="5">
    <source>
        <dbReference type="ARBA" id="ARBA00022603"/>
    </source>
</evidence>
<dbReference type="AlphaFoldDB" id="A0A0L1J8Z7"/>
<evidence type="ECO:0000313" key="11">
    <source>
        <dbReference type="Proteomes" id="UP000037505"/>
    </source>
</evidence>
<keyword evidence="8" id="KW-0539">Nucleus</keyword>
<evidence type="ECO:0000256" key="3">
    <source>
        <dbReference type="ARBA" id="ARBA00012533"/>
    </source>
</evidence>
<proteinExistence type="inferred from homology"/>
<dbReference type="STRING" id="1509407.A0A0L1J8Z7"/>
<dbReference type="InterPro" id="IPR019410">
    <property type="entry name" value="Methyltransf_16"/>
</dbReference>
<dbReference type="GO" id="GO:0005737">
    <property type="term" value="C:cytoplasm"/>
    <property type="evidence" value="ECO:0007669"/>
    <property type="project" value="UniProtKB-SubCell"/>
</dbReference>
<comment type="subcellular location">
    <subcellularLocation>
        <location evidence="2">Cytoplasm</location>
    </subcellularLocation>
    <subcellularLocation>
        <location evidence="1">Nucleus</location>
    </subcellularLocation>
</comment>
<keyword evidence="11" id="KW-1185">Reference proteome</keyword>
<protein>
    <recommendedName>
        <fullName evidence="3">protein-histidine N-methyltransferase</fullName>
        <ecNumber evidence="3">2.1.1.85</ecNumber>
    </recommendedName>
</protein>
<dbReference type="GO" id="GO:0018064">
    <property type="term" value="F:protein-L-histidine N-tele-methyltransferase activity"/>
    <property type="evidence" value="ECO:0007669"/>
    <property type="project" value="UniProtKB-EC"/>
</dbReference>
<evidence type="ECO:0000256" key="6">
    <source>
        <dbReference type="ARBA" id="ARBA00022679"/>
    </source>
</evidence>
<comment type="caution">
    <text evidence="10">The sequence shown here is derived from an EMBL/GenBank/DDBJ whole genome shotgun (WGS) entry which is preliminary data.</text>
</comment>
<evidence type="ECO:0000256" key="9">
    <source>
        <dbReference type="ARBA" id="ARBA00038126"/>
    </source>
</evidence>
<dbReference type="EC" id="2.1.1.85" evidence="3"/>
<evidence type="ECO:0000256" key="2">
    <source>
        <dbReference type="ARBA" id="ARBA00004496"/>
    </source>
</evidence>
<sequence length="373" mass="40278">MASAFSFGFAGDDIDIDDSELNTVDEGHTFVAQNSSSTLPELVPAQRHELSDLLSSLPSQVSFNKLNISTPQDDKTSARTLTLARREVFDIRTQLMAEDTADYANEELISGLEKGDITPNIYEGGFKTWECSVDLAKLVANENILSNADAGDRHIIELGAGTAVPSLALFAQLLTNPGGSSRATRFTFADYNSVVLRLVTLPNLLLTWNYIAMRQKSDSVAGTEDQVEEELELDITPELLEAFQKDLAERGISVEFISGAWSPAFVDLAFSSTEKANGGTLILASETIYSPASLSAFSETLLALLHRPVHAGKRSRALLAAKKVYFGVGGGVDEFLEVFNTVGGDGLDVRERLDVKSEGVGRIVLEIAPKGLQ</sequence>
<dbReference type="GO" id="GO:0032259">
    <property type="term" value="P:methylation"/>
    <property type="evidence" value="ECO:0007669"/>
    <property type="project" value="UniProtKB-KW"/>
</dbReference>
<gene>
    <name evidence="10" type="ORF">ANOM_003859</name>
</gene>
<organism evidence="10 11">
    <name type="scientific">Aspergillus nomiae NRRL (strain ATCC 15546 / NRRL 13137 / CBS 260.88 / M93)</name>
    <dbReference type="NCBI Taxonomy" id="1509407"/>
    <lineage>
        <taxon>Eukaryota</taxon>
        <taxon>Fungi</taxon>
        <taxon>Dikarya</taxon>
        <taxon>Ascomycota</taxon>
        <taxon>Pezizomycotina</taxon>
        <taxon>Eurotiomycetes</taxon>
        <taxon>Eurotiomycetidae</taxon>
        <taxon>Eurotiales</taxon>
        <taxon>Aspergillaceae</taxon>
        <taxon>Aspergillus</taxon>
        <taxon>Aspergillus subgen. Circumdati</taxon>
    </lineage>
</organism>
<evidence type="ECO:0000313" key="10">
    <source>
        <dbReference type="EMBL" id="KNG87888.1"/>
    </source>
</evidence>
<dbReference type="InterPro" id="IPR029063">
    <property type="entry name" value="SAM-dependent_MTases_sf"/>
</dbReference>
<dbReference type="GeneID" id="26805663"/>
<evidence type="ECO:0000256" key="4">
    <source>
        <dbReference type="ARBA" id="ARBA00022490"/>
    </source>
</evidence>
<accession>A0A0L1J8Z7</accession>
<dbReference type="RefSeq" id="XP_015408811.1">
    <property type="nucleotide sequence ID" value="XM_015549116.1"/>
</dbReference>
<keyword evidence="5" id="KW-0489">Methyltransferase</keyword>
<dbReference type="PANTHER" id="PTHR14614:SF39">
    <property type="entry name" value="HISTIDINE PROTEIN METHYLTRANSFERASE 1 HOMOLOG"/>
    <property type="match status" value="1"/>
</dbReference>
<dbReference type="PANTHER" id="PTHR14614">
    <property type="entry name" value="HEPATOCELLULAR CARCINOMA-ASSOCIATED ANTIGEN"/>
    <property type="match status" value="1"/>
</dbReference>
<comment type="similarity">
    <text evidence="9">Belongs to the methyltransferase superfamily. METTL18 family.</text>
</comment>
<dbReference type="OrthoDB" id="1723750at2759"/>
<reference evidence="10 11" key="1">
    <citation type="submission" date="2014-06" db="EMBL/GenBank/DDBJ databases">
        <title>The Genome of the Aflatoxigenic Filamentous Fungus Aspergillus nomius.</title>
        <authorList>
            <person name="Moore M.G."/>
            <person name="Shannon B.M."/>
            <person name="Brian M.M."/>
        </authorList>
    </citation>
    <scope>NUCLEOTIDE SEQUENCE [LARGE SCALE GENOMIC DNA]</scope>
    <source>
        <strain evidence="10 11">NRRL 13137</strain>
    </source>
</reference>
<evidence type="ECO:0000256" key="7">
    <source>
        <dbReference type="ARBA" id="ARBA00022691"/>
    </source>
</evidence>
<dbReference type="GO" id="GO:0005634">
    <property type="term" value="C:nucleus"/>
    <property type="evidence" value="ECO:0007669"/>
    <property type="project" value="UniProtKB-SubCell"/>
</dbReference>
<dbReference type="Gene3D" id="3.40.50.150">
    <property type="entry name" value="Vaccinia Virus protein VP39"/>
    <property type="match status" value="1"/>
</dbReference>